<evidence type="ECO:0000256" key="2">
    <source>
        <dbReference type="ARBA" id="ARBA00014198"/>
    </source>
</evidence>
<dbReference type="FunCoup" id="A0A6J2VGZ5">
    <property type="interactions" value="1645"/>
</dbReference>
<dbReference type="Proteomes" id="UP000504632">
    <property type="component" value="Chromosome 5"/>
</dbReference>
<evidence type="ECO:0000256" key="3">
    <source>
        <dbReference type="ARBA" id="ARBA00022614"/>
    </source>
</evidence>
<evidence type="ECO:0000256" key="4">
    <source>
        <dbReference type="ARBA" id="ARBA00022737"/>
    </source>
</evidence>
<gene>
    <name evidence="7" type="primary">lrrc42</name>
</gene>
<keyword evidence="3" id="KW-0433">Leucine-rich repeat</keyword>
<name>A0A6J2VGZ5_CHACN</name>
<dbReference type="RefSeq" id="XP_030630571.1">
    <property type="nucleotide sequence ID" value="XM_030774711.1"/>
</dbReference>
<protein>
    <recommendedName>
        <fullName evidence="2">Leucine-rich repeat-containing protein 42</fullName>
    </recommendedName>
</protein>
<dbReference type="Gene3D" id="3.80.10.10">
    <property type="entry name" value="Ribonuclease Inhibitor"/>
    <property type="match status" value="1"/>
</dbReference>
<dbReference type="Pfam" id="PF13516">
    <property type="entry name" value="LRR_6"/>
    <property type="match status" value="2"/>
</dbReference>
<dbReference type="GeneID" id="115812226"/>
<feature type="region of interest" description="Disordered" evidence="5">
    <location>
        <begin position="366"/>
        <end position="399"/>
    </location>
</feature>
<evidence type="ECO:0000256" key="5">
    <source>
        <dbReference type="SAM" id="MobiDB-lite"/>
    </source>
</evidence>
<dbReference type="PANTHER" id="PTHR31994:SF3">
    <property type="entry name" value="LEUCINE-RICH REPEAT-CONTAINING PROTEIN 42"/>
    <property type="match status" value="1"/>
</dbReference>
<proteinExistence type="inferred from homology"/>
<evidence type="ECO:0000256" key="1">
    <source>
        <dbReference type="ARBA" id="ARBA00009297"/>
    </source>
</evidence>
<evidence type="ECO:0000313" key="7">
    <source>
        <dbReference type="RefSeq" id="XP_030630571.1"/>
    </source>
</evidence>
<dbReference type="PROSITE" id="PS51450">
    <property type="entry name" value="LRR"/>
    <property type="match status" value="1"/>
</dbReference>
<accession>A0A6J2VGZ5</accession>
<dbReference type="AlphaFoldDB" id="A0A6J2VGZ5"/>
<dbReference type="OrthoDB" id="120976at2759"/>
<sequence length="399" mass="45137">MYSSEVYECGPVYVREKGELRCVKTVNCDGARQYAGCKPHRLFERDFSVRLCIDSTSQATSAKNDDHIVFTYNKEGSLRYTAKSLFDICLLFIAENVQHVDSLVGFPEQMADRLFATAEEKQKFSDPLIAPKALQVFSEAYGELVLKSLCLRDRGPLVCERLDEIKTFRGLRCLDLFGCRLGDQHDIFKHITSEALNSLVQLSLGGNCLSDRGLQTLTAPVRVMKRGLENLQLLDLSYNQITEKGIGYLTCLPKLKGLDISETNVKLDAGLKELLWNKMGMILSEPPVETFSHSSCKTEGWAEQVINQWEMKAAELPKKEPKPRTNALHFYGRTKFVREALNSTPTKCGQRVGKTLWIQFLKPEPSLKRKPSEHSSGIEGTLATQKKRKRFSTNQEQIQ</sequence>
<dbReference type="InParanoid" id="A0A6J2VGZ5"/>
<dbReference type="SUPFAM" id="SSF52047">
    <property type="entry name" value="RNI-like"/>
    <property type="match status" value="1"/>
</dbReference>
<dbReference type="CTD" id="115353"/>
<dbReference type="InterPro" id="IPR039631">
    <property type="entry name" value="LRRC42"/>
</dbReference>
<reference evidence="7" key="1">
    <citation type="submission" date="2025-08" db="UniProtKB">
        <authorList>
            <consortium name="RefSeq"/>
        </authorList>
    </citation>
    <scope>IDENTIFICATION</scope>
</reference>
<comment type="similarity">
    <text evidence="1">Belongs to the LRRC42 family.</text>
</comment>
<evidence type="ECO:0000313" key="6">
    <source>
        <dbReference type="Proteomes" id="UP000504632"/>
    </source>
</evidence>
<keyword evidence="4" id="KW-0677">Repeat</keyword>
<organism evidence="6 7">
    <name type="scientific">Chanos chanos</name>
    <name type="common">Milkfish</name>
    <name type="synonym">Mugil chanos</name>
    <dbReference type="NCBI Taxonomy" id="29144"/>
    <lineage>
        <taxon>Eukaryota</taxon>
        <taxon>Metazoa</taxon>
        <taxon>Chordata</taxon>
        <taxon>Craniata</taxon>
        <taxon>Vertebrata</taxon>
        <taxon>Euteleostomi</taxon>
        <taxon>Actinopterygii</taxon>
        <taxon>Neopterygii</taxon>
        <taxon>Teleostei</taxon>
        <taxon>Ostariophysi</taxon>
        <taxon>Gonorynchiformes</taxon>
        <taxon>Chanidae</taxon>
        <taxon>Chanos</taxon>
    </lineage>
</organism>
<dbReference type="InterPro" id="IPR032675">
    <property type="entry name" value="LRR_dom_sf"/>
</dbReference>
<dbReference type="InterPro" id="IPR001611">
    <property type="entry name" value="Leu-rich_rpt"/>
</dbReference>
<keyword evidence="6" id="KW-1185">Reference proteome</keyword>
<dbReference type="PANTHER" id="PTHR31994">
    <property type="entry name" value="LEUCINE-RICH REPEAT-CONTAINING PROTEIN 42"/>
    <property type="match status" value="1"/>
</dbReference>